<accession>A0A2H1VRT2</accession>
<name>A0A2H1VRT2_SPOFR</name>
<proteinExistence type="predicted"/>
<organism evidence="1">
    <name type="scientific">Spodoptera frugiperda</name>
    <name type="common">Fall armyworm</name>
    <dbReference type="NCBI Taxonomy" id="7108"/>
    <lineage>
        <taxon>Eukaryota</taxon>
        <taxon>Metazoa</taxon>
        <taxon>Ecdysozoa</taxon>
        <taxon>Arthropoda</taxon>
        <taxon>Hexapoda</taxon>
        <taxon>Insecta</taxon>
        <taxon>Pterygota</taxon>
        <taxon>Neoptera</taxon>
        <taxon>Endopterygota</taxon>
        <taxon>Lepidoptera</taxon>
        <taxon>Glossata</taxon>
        <taxon>Ditrysia</taxon>
        <taxon>Noctuoidea</taxon>
        <taxon>Noctuidae</taxon>
        <taxon>Amphipyrinae</taxon>
        <taxon>Spodoptera</taxon>
    </lineage>
</organism>
<gene>
    <name evidence="1" type="ORF">SFRICE_032736</name>
</gene>
<sequence length="129" mass="14339">MTANNCDDGKLLALDKNENFRATNVTTFDLSSSKINHTEKHEKKVLFGKLFQALPTAPELKQYISVFLCGNLLVVNATTEHVTCKSIKSLAVQQLKFDAIMRNYPLTLPALGEILSSISDFASQKDFET</sequence>
<dbReference type="OrthoDB" id="423807at2759"/>
<dbReference type="AlphaFoldDB" id="A0A2H1VRT2"/>
<dbReference type="EMBL" id="ODYU01004060">
    <property type="protein sequence ID" value="SOQ43545.1"/>
    <property type="molecule type" value="Genomic_DNA"/>
</dbReference>
<evidence type="ECO:0000313" key="1">
    <source>
        <dbReference type="EMBL" id="SOQ43545.1"/>
    </source>
</evidence>
<reference evidence="1" key="1">
    <citation type="submission" date="2016-07" db="EMBL/GenBank/DDBJ databases">
        <authorList>
            <person name="Bretaudeau A."/>
        </authorList>
    </citation>
    <scope>NUCLEOTIDE SEQUENCE</scope>
    <source>
        <strain evidence="1">Rice</strain>
        <tissue evidence="1">Whole body</tissue>
    </source>
</reference>
<protein>
    <submittedName>
        <fullName evidence="1">SFRICE_032736</fullName>
    </submittedName>
</protein>